<feature type="compositionally biased region" description="Polar residues" evidence="1">
    <location>
        <begin position="23"/>
        <end position="37"/>
    </location>
</feature>
<dbReference type="OMA" id="MVTILEF"/>
<dbReference type="STRING" id="4529.A0A0E0MRC0"/>
<accession>A0A0E0MRC0</accession>
<name>A0A0E0MRC0_ORYRU</name>
<dbReference type="Proteomes" id="UP000008022">
    <property type="component" value="Unassembled WGS sequence"/>
</dbReference>
<evidence type="ECO:0000313" key="3">
    <source>
        <dbReference type="Proteomes" id="UP000008022"/>
    </source>
</evidence>
<keyword evidence="3" id="KW-1185">Reference proteome</keyword>
<organism evidence="2 3">
    <name type="scientific">Oryza rufipogon</name>
    <name type="common">Brownbeard rice</name>
    <name type="synonym">Asian wild rice</name>
    <dbReference type="NCBI Taxonomy" id="4529"/>
    <lineage>
        <taxon>Eukaryota</taxon>
        <taxon>Viridiplantae</taxon>
        <taxon>Streptophyta</taxon>
        <taxon>Embryophyta</taxon>
        <taxon>Tracheophyta</taxon>
        <taxon>Spermatophyta</taxon>
        <taxon>Magnoliopsida</taxon>
        <taxon>Liliopsida</taxon>
        <taxon>Poales</taxon>
        <taxon>Poaceae</taxon>
        <taxon>BOP clade</taxon>
        <taxon>Oryzoideae</taxon>
        <taxon>Oryzeae</taxon>
        <taxon>Oryzinae</taxon>
        <taxon>Oryza</taxon>
    </lineage>
</organism>
<feature type="region of interest" description="Disordered" evidence="1">
    <location>
        <begin position="1"/>
        <end position="77"/>
    </location>
</feature>
<proteinExistence type="predicted"/>
<feature type="region of interest" description="Disordered" evidence="1">
    <location>
        <begin position="113"/>
        <end position="137"/>
    </location>
</feature>
<reference evidence="3" key="1">
    <citation type="submission" date="2013-06" db="EMBL/GenBank/DDBJ databases">
        <authorList>
            <person name="Zhao Q."/>
        </authorList>
    </citation>
    <scope>NUCLEOTIDE SEQUENCE</scope>
    <source>
        <strain evidence="3">cv. W1943</strain>
    </source>
</reference>
<dbReference type="AlphaFoldDB" id="A0A0E0MRC0"/>
<evidence type="ECO:0000256" key="1">
    <source>
        <dbReference type="SAM" id="MobiDB-lite"/>
    </source>
</evidence>
<dbReference type="HOGENOM" id="CLU_1734345_0_0_1"/>
<reference evidence="2" key="2">
    <citation type="submission" date="2015-06" db="UniProtKB">
        <authorList>
            <consortium name="EnsemblPlants"/>
        </authorList>
    </citation>
    <scope>IDENTIFICATION</scope>
</reference>
<dbReference type="EnsemblPlants" id="ORUFI01G03200.1">
    <property type="protein sequence ID" value="ORUFI01G03200.1"/>
    <property type="gene ID" value="ORUFI01G03200"/>
</dbReference>
<protein>
    <submittedName>
        <fullName evidence="2">Uncharacterized protein</fullName>
    </submittedName>
</protein>
<sequence length="151" mass="16170">MVEEEHGGPGAASEAPRDLMPPTKSTHTSCSRQQTMSLADGDDNAGDLSELVRARTSSGAARQKAEAGGATSSSMLSAVGSSICGFVRIRPCRRRSDSLGPPCLVRRRRFPRREVHRGGRDEDGNGDGVREEDGESDWSGMVTILEFFSGM</sequence>
<feature type="compositionally biased region" description="Basic and acidic residues" evidence="1">
    <location>
        <begin position="113"/>
        <end position="131"/>
    </location>
</feature>
<evidence type="ECO:0000313" key="2">
    <source>
        <dbReference type="EnsemblPlants" id="ORUFI01G03200.1"/>
    </source>
</evidence>
<dbReference type="Gramene" id="ORUFI01G03200.1">
    <property type="protein sequence ID" value="ORUFI01G03200.1"/>
    <property type="gene ID" value="ORUFI01G03200"/>
</dbReference>